<dbReference type="RefSeq" id="XP_012770649.1">
    <property type="nucleotide sequence ID" value="XM_012915195.1"/>
</dbReference>
<feature type="coiled-coil region" evidence="1">
    <location>
        <begin position="729"/>
        <end position="756"/>
    </location>
</feature>
<feature type="compositionally biased region" description="Pro residues" evidence="2">
    <location>
        <begin position="1404"/>
        <end position="1415"/>
    </location>
</feature>
<dbReference type="VEuPathDB" id="PiroplasmaDB:BBBOND_0003610"/>
<feature type="compositionally biased region" description="Acidic residues" evidence="2">
    <location>
        <begin position="396"/>
        <end position="430"/>
    </location>
</feature>
<feature type="compositionally biased region" description="Basic and acidic residues" evidence="2">
    <location>
        <begin position="447"/>
        <end position="458"/>
    </location>
</feature>
<reference evidence="4" key="2">
    <citation type="submission" date="2014-06" db="EMBL/GenBank/DDBJ databases">
        <authorList>
            <person name="Aslett M."/>
            <person name="De Silva Nishadi"/>
        </authorList>
    </citation>
    <scope>NUCLEOTIDE SEQUENCE</scope>
    <source>
        <strain evidence="4">Bond</strain>
    </source>
</reference>
<keyword evidence="3" id="KW-0472">Membrane</keyword>
<feature type="transmembrane region" description="Helical" evidence="3">
    <location>
        <begin position="1854"/>
        <end position="1875"/>
    </location>
</feature>
<dbReference type="SUPFAM" id="SSF48371">
    <property type="entry name" value="ARM repeat"/>
    <property type="match status" value="1"/>
</dbReference>
<feature type="compositionally biased region" description="Polar residues" evidence="2">
    <location>
        <begin position="964"/>
        <end position="973"/>
    </location>
</feature>
<keyword evidence="3" id="KW-0812">Transmembrane</keyword>
<evidence type="ECO:0000313" key="4">
    <source>
        <dbReference type="EMBL" id="CDR71703.1"/>
    </source>
</evidence>
<proteinExistence type="predicted"/>
<evidence type="ECO:0000256" key="3">
    <source>
        <dbReference type="SAM" id="Phobius"/>
    </source>
</evidence>
<dbReference type="KEGG" id="bbig:BBBOND_0003610"/>
<dbReference type="InterPro" id="IPR016024">
    <property type="entry name" value="ARM-type_fold"/>
</dbReference>
<organism evidence="4">
    <name type="scientific">Babesia bigemina</name>
    <dbReference type="NCBI Taxonomy" id="5866"/>
    <lineage>
        <taxon>Eukaryota</taxon>
        <taxon>Sar</taxon>
        <taxon>Alveolata</taxon>
        <taxon>Apicomplexa</taxon>
        <taxon>Aconoidasida</taxon>
        <taxon>Piroplasmida</taxon>
        <taxon>Babesiidae</taxon>
        <taxon>Babesia</taxon>
    </lineage>
</organism>
<dbReference type="GeneID" id="24561924"/>
<feature type="region of interest" description="Disordered" evidence="2">
    <location>
        <begin position="1386"/>
        <end position="1415"/>
    </location>
</feature>
<reference evidence="4" key="1">
    <citation type="journal article" date="2014" name="Nucleic Acids Res.">
        <title>The evolutionary dynamics of variant antigen genes in Babesia reveal a history of genomic innovation underlying host-parasite interaction.</title>
        <authorList>
            <person name="Jackson A.P."/>
            <person name="Otto T.D."/>
            <person name="Darby A."/>
            <person name="Ramaprasad A."/>
            <person name="Xia D."/>
            <person name="Echaide I.E."/>
            <person name="Farber M."/>
            <person name="Gahlot S."/>
            <person name="Gamble J."/>
            <person name="Gupta D."/>
            <person name="Gupta Y."/>
            <person name="Jackson L."/>
            <person name="Malandrin L."/>
            <person name="Malas T.B."/>
            <person name="Moussa E."/>
            <person name="Nair M."/>
            <person name="Reid AJ."/>
            <person name="Sanders M."/>
            <person name="Sharma J."/>
            <person name="Tracey A."/>
            <person name="Quail M.A."/>
            <person name="Weir W."/>
            <person name="Wastling J.M."/>
            <person name="Hall N."/>
            <person name="Willadsen P."/>
            <person name="Lingelbach K."/>
            <person name="Shiels B."/>
            <person name="Tait A."/>
            <person name="Berriman M."/>
            <person name="Allred D.R."/>
            <person name="Pain A."/>
        </authorList>
    </citation>
    <scope>NUCLEOTIDE SEQUENCE</scope>
    <source>
        <strain evidence="4">Bond</strain>
    </source>
</reference>
<feature type="compositionally biased region" description="Low complexity" evidence="2">
    <location>
        <begin position="974"/>
        <end position="988"/>
    </location>
</feature>
<protein>
    <recommendedName>
        <fullName evidence="5">Ribosome-binding protein 1</fullName>
    </recommendedName>
</protein>
<feature type="region of interest" description="Disordered" evidence="2">
    <location>
        <begin position="949"/>
        <end position="1003"/>
    </location>
</feature>
<feature type="compositionally biased region" description="Polar residues" evidence="2">
    <location>
        <begin position="459"/>
        <end position="548"/>
    </location>
</feature>
<dbReference type="OrthoDB" id="10044771at2759"/>
<keyword evidence="1" id="KW-0175">Coiled coil</keyword>
<sequence length="1927" mass="215689">MTTIPFRTLKECLEFLQWLINDKRNDVRTRLAGRLKRLIEGKYKSVSAQQIENALSTFLNHVSHFHKKLCRTAGQSKIKSITGRDALEALLQCIPKLLSVIYFLQYHVDTRFAKVGGGDWAGQNVGMVAMYARFPPAVAARYASSASKIDTYLITTVDGNQYGVIPGGFAAGELKEVARDGYNQGSLMVPDLVNIFDKEHIPNNLFRDVFVTSVVFKNSADEISNVANALRLVQDFCGIFGNSKNEQEFKMHLEDRGKCINWEELKQQCATLKTSLGNIFTLNRFSFTGYGRTYEFLDKTIDKRMAQWLKNNLETIRSKLIRLRSQTDFNKFVTTNLIPYGFTFNGTNFNTKMKPKIVMQQWDAIIGELKQANEGLQKLRQILVGSMCPQNKQDKDEDDGDEDVESEDEFGDDDDDDDEVYVDEDLDDEDAVRVSKTVELPPTKVPEIPKKPVTEKQSEGTSNQGKKAEGAQNQGKKAEGAQNQGKKAEGAQNQGKKVEGAQNQGKKVEGAQNQGKKAEGAQNQGKKAEGTTNQPGGQSDGNGSSAGTPSPGDPVTSSGQDLGGQGYASGAGQTRGPDDLSDSATASTKGPSAAGPSQGGGGSEGDEGHSRSSLAQERHKEIEAKFRQQNARRNNKAAETDQWLREAFDAVEKRKAEQQKRLNAQRELQKWKTLQYYDPKESTRPPHSAIHDVPVALDGDSLSNESNDPGISWERAHKDAWKLPAELLKAIEKREKEKFRTNLQEAKRAVFQQQNDNWIAREFHGDDIGEVVSLPPEVEVYRPTTQQHAERNAPSLINLVVDTPDMKDVVDHQMWPQTAIQDDFDIRSSRKSAFPTEITEPIPGAQIGMDPILDPPDVLVSHPPKVNKTNMVAEDLFSAVSRSLSIDVPKRPFQDRLHDVELDDTDANMADVLRNEIKHPDAWYGYDKGFSALPKSNFDLGLTSPLLTPDGNGTGLSHDPSDGVSASGSDQQRSSGSAGSTSTSKASGLGVGEGGRVGEGDENGRHHVKTMAIIPPEKICVQPTLENLWKLSGKDGIQFCDPINKLPPRTQVFNRRPPDEIWSEHIQKEEKKQQMAEDQYKAHGSTLILDGSQPTDDVDAHQEPWWYSDPAYSEINGKTVDDDIQEQLKNEQEAEKLYWETKQKMLGDHIDQRNRLRERQKQDTLEIEEYRIHEENKVNQVLQNIQKEAEENESIAKGLDGQPVVALDGQEEPHYDYAKIKNDVDIHSAHQILQHDYDQRQLKLQTLHEESMKTIAEQKEIEDAAKVEAERIHAFNSSKFGISRAPTPRVKDPEIDFSIQTFHYEDRTINDVDLDDPYANTADILEDELKPAEDKGFSGLPNTNFDLNFAPERIGLEGYEDPGMPRDSPRKADERVINPFSTDECLNPWSVSTSTSSTDTVQPPTSPPPATDHLPPPKTVREMLHWFVGLNTQGYIGLISEHVKSILQDINKDASEFSDALEVTGDPDQLTASMVTAKLTEACLYSATVIYKIRHNNDFKAFSTFDFKKEYSQLHYAADPACLLCQLRDYIYACHHQLMFLKAQCNRGKSHGGWQNCKYGSDTKTPSPLQSFLTDGWDSDFETHPFDPCNLCRKSRVRMGFRKDDLPEISQQGSVISSILTPSCGGSDPLLTLASYLNCLTRRTPRTTGELVSYFHHFGIELHGYASKSLSPLGNSLRTPHLDCPDWDHLGRHDLQAVSGVRGTESLNSVSNHNHDNAHPRTLSTLVGCGSDPDSCHPRMSPITYRAYALYSQSFAHTYLSWTVYLPDRLWESLEKMYYDLKKHNCFDGKSLHSCPVALPLLYTHGFTPPEVGSQLPLTCQQIIAKLKEIVNGKPIASLMTAMDNFLYNIREPFIFTLVALWSTALLIFANTMLYRIDILHIRSHLIRTKASHLIDVKALLSDNKKMMSLYDANYFDDDPNELLNLK</sequence>
<feature type="compositionally biased region" description="Low complexity" evidence="2">
    <location>
        <begin position="1388"/>
        <end position="1403"/>
    </location>
</feature>
<feature type="region of interest" description="Disordered" evidence="2">
    <location>
        <begin position="388"/>
        <end position="639"/>
    </location>
</feature>
<name>A0A061BQF6_BABBI</name>
<feature type="compositionally biased region" description="Basic and acidic residues" evidence="2">
    <location>
        <begin position="606"/>
        <end position="626"/>
    </location>
</feature>
<gene>
    <name evidence="4" type="ORF">BBBOND_0003610</name>
</gene>
<accession>A0A061BQF6</accession>
<keyword evidence="3" id="KW-1133">Transmembrane helix</keyword>
<evidence type="ECO:0000256" key="2">
    <source>
        <dbReference type="SAM" id="MobiDB-lite"/>
    </source>
</evidence>
<dbReference type="EMBL" id="LK055126">
    <property type="protein sequence ID" value="CDR71703.1"/>
    <property type="molecule type" value="Genomic_DNA"/>
</dbReference>
<evidence type="ECO:0000256" key="1">
    <source>
        <dbReference type="SAM" id="Coils"/>
    </source>
</evidence>
<evidence type="ECO:0008006" key="5">
    <source>
        <dbReference type="Google" id="ProtNLM"/>
    </source>
</evidence>